<keyword evidence="6" id="KW-0630">Potassium</keyword>
<comment type="subcellular location">
    <subcellularLocation>
        <location evidence="1">Cell membrane</location>
        <topology evidence="1">Multi-pass membrane protein</topology>
    </subcellularLocation>
</comment>
<keyword evidence="5" id="KW-0631">Potassium channel</keyword>
<evidence type="ECO:0000256" key="9">
    <source>
        <dbReference type="ARBA" id="ARBA00023136"/>
    </source>
</evidence>
<dbReference type="AlphaFoldDB" id="A0AAD5M006"/>
<comment type="caution">
    <text evidence="15">The sequence shown here is derived from an EMBL/GenBank/DDBJ whole genome shotgun (WGS) entry which is preliminary data.</text>
</comment>
<feature type="transmembrane region" description="Helical" evidence="13">
    <location>
        <begin position="276"/>
        <end position="295"/>
    </location>
</feature>
<dbReference type="GO" id="GO:0005886">
    <property type="term" value="C:plasma membrane"/>
    <property type="evidence" value="ECO:0007669"/>
    <property type="project" value="UniProtKB-SubCell"/>
</dbReference>
<feature type="region of interest" description="Disordered" evidence="12">
    <location>
        <begin position="999"/>
        <end position="1030"/>
    </location>
</feature>
<evidence type="ECO:0000256" key="8">
    <source>
        <dbReference type="ARBA" id="ARBA00023065"/>
    </source>
</evidence>
<keyword evidence="4 13" id="KW-0812">Transmembrane</keyword>
<keyword evidence="3" id="KW-0633">Potassium transport</keyword>
<keyword evidence="10" id="KW-0407">Ion channel</keyword>
<name>A0AAD5M006_PYTIN</name>
<comment type="catalytic activity">
    <reaction evidence="11">
        <text>K(+)(in) = K(+)(out)</text>
        <dbReference type="Rhea" id="RHEA:29463"/>
        <dbReference type="ChEBI" id="CHEBI:29103"/>
    </reaction>
</comment>
<feature type="transmembrane region" description="Helical" evidence="13">
    <location>
        <begin position="123"/>
        <end position="145"/>
    </location>
</feature>
<dbReference type="PANTHER" id="PTHR10027:SF10">
    <property type="entry name" value="SLOWPOKE 2, ISOFORM D"/>
    <property type="match status" value="1"/>
</dbReference>
<evidence type="ECO:0000256" key="1">
    <source>
        <dbReference type="ARBA" id="ARBA00004651"/>
    </source>
</evidence>
<dbReference type="InterPro" id="IPR036291">
    <property type="entry name" value="NAD(P)-bd_dom_sf"/>
</dbReference>
<feature type="transmembrane region" description="Helical" evidence="13">
    <location>
        <begin position="91"/>
        <end position="111"/>
    </location>
</feature>
<dbReference type="InterPro" id="IPR013099">
    <property type="entry name" value="K_chnl_dom"/>
</dbReference>
<dbReference type="Proteomes" id="UP001209570">
    <property type="component" value="Unassembled WGS sequence"/>
</dbReference>
<dbReference type="EMBL" id="JAKCXM010000225">
    <property type="protein sequence ID" value="KAJ0398183.1"/>
    <property type="molecule type" value="Genomic_DNA"/>
</dbReference>
<accession>A0AAD5M006</accession>
<dbReference type="Pfam" id="PF22614">
    <property type="entry name" value="Slo-like_RCK"/>
    <property type="match status" value="2"/>
</dbReference>
<dbReference type="SUPFAM" id="SSF51735">
    <property type="entry name" value="NAD(P)-binding Rossmann-fold domains"/>
    <property type="match status" value="1"/>
</dbReference>
<evidence type="ECO:0000259" key="14">
    <source>
        <dbReference type="PROSITE" id="PS51201"/>
    </source>
</evidence>
<dbReference type="Pfam" id="PF07885">
    <property type="entry name" value="Ion_trans_2"/>
    <property type="match status" value="1"/>
</dbReference>
<keyword evidence="8" id="KW-0406">Ion transport</keyword>
<sequence>MQPICRSQFASLRSGVGANASRSDPDGDVPVCIADWTHTKEQLLIAAALWLFLLVISATWTFLSRRQRRRLRPDELGFSLRYRKWAGTSRTAAVLNRPVQLLTSLAIFGFMLNRCSSYQVSRVSYYCMTALYLVAIADDVVRFLAARYKVLYCFHPLTLLEILMVASHFQVGFGSTQLLNGVPTRAWLDLSIMRPIFILRSYLEMERHVPRASRGWMMLRLAIKVLLLIVFGASAMFFLETLGEMPFFTNNGFAHLYSCDNGLVTRDPTECESETWSVMFSFYFTVVTLGTVGYGDNAPKTVLSRLLAIMFIVMGVILFSMEIENLISLYRSRQIGNPPYHPRIDHRHVIIMGNPSFAQLSSIIRELLHDDHIAKDDKSRLHVVVLGDRSSKFTKGLVTKLGADPIFAAQVTYVAGNPTRVEDLERAKACDAEAVFVFPDKLSDEPAHEDAVNIMRVLATRRYCGPNVRCLAMVLRAESARHMRAAGLSYNDIICENKIKMGTFAQSATTKGFSTMLANLAASLSVDTSDSKPEEPEVQQSNRLLHAPGLLESVRQALKTRETMDHADVRLNSSSWENNNWLKDYYRGMQCYVIADDLEHVGGISDEEVTAETIRRPDATPTILRTAQAETFVDANIGVGEEEEARAEYELMSPHDHKSSLNGGFAAAVDSLTTFVPLVEPKAAASQDARDSFPAQLRRSNGARVPENVIVDRSLRSLAFNFNQPPNPMQDLDPEAYYMRGSPLVYADLQRAGAKAAAAVIVLGKHAKTGLLQSTGAAIDIDIESSIVDAEAIFTTMLIELKMDFTKIFTITELTDESNSKYLGTTFQLTQFFPQRVHGAVMGCNAILDDSDVNDDDNHESSSDSALQWWEYLLLHDAPQHKSGKAIFGMPLYMSGRVLHPELCENMLVQTFYNPSIHKILRQLVGGPSCTGVIRSFRVPKNLRVIHAGNSVQLPIVLTTPRPSMDVYDDDEFFVLIGVHTLARAAIMLQRFYRKRSKLSQSRDNHAESPQLRSEQSFSPSLPPLPTKSSFMDPRARIAKYLAPKQHALETMAASNAARRSLIAQESSCSFRSFYV</sequence>
<evidence type="ECO:0000256" key="13">
    <source>
        <dbReference type="SAM" id="Phobius"/>
    </source>
</evidence>
<evidence type="ECO:0000256" key="4">
    <source>
        <dbReference type="ARBA" id="ARBA00022692"/>
    </source>
</evidence>
<gene>
    <name evidence="15" type="ORF">P43SY_000552</name>
</gene>
<evidence type="ECO:0000313" key="16">
    <source>
        <dbReference type="Proteomes" id="UP001209570"/>
    </source>
</evidence>
<evidence type="ECO:0000256" key="12">
    <source>
        <dbReference type="SAM" id="MobiDB-lite"/>
    </source>
</evidence>
<evidence type="ECO:0000256" key="2">
    <source>
        <dbReference type="ARBA" id="ARBA00022448"/>
    </source>
</evidence>
<evidence type="ECO:0000256" key="10">
    <source>
        <dbReference type="ARBA" id="ARBA00023303"/>
    </source>
</evidence>
<proteinExistence type="predicted"/>
<dbReference type="InterPro" id="IPR003148">
    <property type="entry name" value="RCK_N"/>
</dbReference>
<evidence type="ECO:0000256" key="7">
    <source>
        <dbReference type="ARBA" id="ARBA00022989"/>
    </source>
</evidence>
<feature type="transmembrane region" description="Helical" evidence="13">
    <location>
        <begin position="43"/>
        <end position="63"/>
    </location>
</feature>
<evidence type="ECO:0000256" key="3">
    <source>
        <dbReference type="ARBA" id="ARBA00022538"/>
    </source>
</evidence>
<keyword evidence="9 13" id="KW-0472">Membrane</keyword>
<keyword evidence="7 13" id="KW-1133">Transmembrane helix</keyword>
<feature type="domain" description="RCK N-terminal" evidence="14">
    <location>
        <begin position="346"/>
        <end position="495"/>
    </location>
</feature>
<evidence type="ECO:0000256" key="6">
    <source>
        <dbReference type="ARBA" id="ARBA00022958"/>
    </source>
</evidence>
<reference evidence="15" key="1">
    <citation type="submission" date="2021-12" db="EMBL/GenBank/DDBJ databases">
        <title>Prjna785345.</title>
        <authorList>
            <person name="Rujirawat T."/>
            <person name="Krajaejun T."/>
        </authorList>
    </citation>
    <scope>NUCLEOTIDE SEQUENCE</scope>
    <source>
        <strain evidence="15">Pi057C3</strain>
    </source>
</reference>
<dbReference type="Gene3D" id="1.10.287.70">
    <property type="match status" value="1"/>
</dbReference>
<dbReference type="SUPFAM" id="SSF81324">
    <property type="entry name" value="Voltage-gated potassium channels"/>
    <property type="match status" value="1"/>
</dbReference>
<dbReference type="PANTHER" id="PTHR10027">
    <property type="entry name" value="CALCIUM-ACTIVATED POTASSIUM CHANNEL ALPHA CHAIN"/>
    <property type="match status" value="1"/>
</dbReference>
<evidence type="ECO:0000256" key="11">
    <source>
        <dbReference type="ARBA" id="ARBA00034430"/>
    </source>
</evidence>
<protein>
    <recommendedName>
        <fullName evidence="14">RCK N-terminal domain-containing protein</fullName>
    </recommendedName>
</protein>
<dbReference type="Gene3D" id="3.40.50.720">
    <property type="entry name" value="NAD(P)-binding Rossmann-like Domain"/>
    <property type="match status" value="2"/>
</dbReference>
<keyword evidence="16" id="KW-1185">Reference proteome</keyword>
<organism evidence="15 16">
    <name type="scientific">Pythium insidiosum</name>
    <name type="common">Pythiosis disease agent</name>
    <dbReference type="NCBI Taxonomy" id="114742"/>
    <lineage>
        <taxon>Eukaryota</taxon>
        <taxon>Sar</taxon>
        <taxon>Stramenopiles</taxon>
        <taxon>Oomycota</taxon>
        <taxon>Peronosporomycetes</taxon>
        <taxon>Pythiales</taxon>
        <taxon>Pythiaceae</taxon>
        <taxon>Pythium</taxon>
    </lineage>
</organism>
<feature type="transmembrane region" description="Helical" evidence="13">
    <location>
        <begin position="302"/>
        <end position="321"/>
    </location>
</feature>
<evidence type="ECO:0000256" key="5">
    <source>
        <dbReference type="ARBA" id="ARBA00022826"/>
    </source>
</evidence>
<keyword evidence="2" id="KW-0813">Transport</keyword>
<dbReference type="InterPro" id="IPR047871">
    <property type="entry name" value="K_chnl_Slo-like"/>
</dbReference>
<dbReference type="PROSITE" id="PS51201">
    <property type="entry name" value="RCK_N"/>
    <property type="match status" value="1"/>
</dbReference>
<evidence type="ECO:0000313" key="15">
    <source>
        <dbReference type="EMBL" id="KAJ0398183.1"/>
    </source>
</evidence>
<feature type="transmembrane region" description="Helical" evidence="13">
    <location>
        <begin position="215"/>
        <end position="239"/>
    </location>
</feature>
<dbReference type="GO" id="GO:0005267">
    <property type="term" value="F:potassium channel activity"/>
    <property type="evidence" value="ECO:0007669"/>
    <property type="project" value="UniProtKB-KW"/>
</dbReference>